<keyword evidence="4" id="KW-1000">Mitochondrion outer membrane</keyword>
<dbReference type="OrthoDB" id="66418at2759"/>
<reference evidence="11 12" key="1">
    <citation type="journal article" date="2007" name="Nature">
        <title>Evolution of genes and genomes on the Drosophila phylogeny.</title>
        <authorList>
            <consortium name="Drosophila 12 Genomes Consortium"/>
            <person name="Clark A.G."/>
            <person name="Eisen M.B."/>
            <person name="Smith D.R."/>
            <person name="Bergman C.M."/>
            <person name="Oliver B."/>
            <person name="Markow T.A."/>
            <person name="Kaufman T.C."/>
            <person name="Kellis M."/>
            <person name="Gelbart W."/>
            <person name="Iyer V.N."/>
            <person name="Pollard D.A."/>
            <person name="Sackton T.B."/>
            <person name="Larracuente A.M."/>
            <person name="Singh N.D."/>
            <person name="Abad J.P."/>
            <person name="Abt D.N."/>
            <person name="Adryan B."/>
            <person name="Aguade M."/>
            <person name="Akashi H."/>
            <person name="Anderson W.W."/>
            <person name="Aquadro C.F."/>
            <person name="Ardell D.H."/>
            <person name="Arguello R."/>
            <person name="Artieri C.G."/>
            <person name="Barbash D.A."/>
            <person name="Barker D."/>
            <person name="Barsanti P."/>
            <person name="Batterham P."/>
            <person name="Batzoglou S."/>
            <person name="Begun D."/>
            <person name="Bhutkar A."/>
            <person name="Blanco E."/>
            <person name="Bosak S.A."/>
            <person name="Bradley R.K."/>
            <person name="Brand A.D."/>
            <person name="Brent M.R."/>
            <person name="Brooks A.N."/>
            <person name="Brown R.H."/>
            <person name="Butlin R.K."/>
            <person name="Caggese C."/>
            <person name="Calvi B.R."/>
            <person name="Bernardo de Carvalho A."/>
            <person name="Caspi A."/>
            <person name="Castrezana S."/>
            <person name="Celniker S.E."/>
            <person name="Chang J.L."/>
            <person name="Chapple C."/>
            <person name="Chatterji S."/>
            <person name="Chinwalla A."/>
            <person name="Civetta A."/>
            <person name="Clifton S.W."/>
            <person name="Comeron J.M."/>
            <person name="Costello J.C."/>
            <person name="Coyne J.A."/>
            <person name="Daub J."/>
            <person name="David R.G."/>
            <person name="Delcher A.L."/>
            <person name="Delehaunty K."/>
            <person name="Do C.B."/>
            <person name="Ebling H."/>
            <person name="Edwards K."/>
            <person name="Eickbush T."/>
            <person name="Evans J.D."/>
            <person name="Filipski A."/>
            <person name="Findeiss S."/>
            <person name="Freyhult E."/>
            <person name="Fulton L."/>
            <person name="Fulton R."/>
            <person name="Garcia A.C."/>
            <person name="Gardiner A."/>
            <person name="Garfield D.A."/>
            <person name="Garvin B.E."/>
            <person name="Gibson G."/>
            <person name="Gilbert D."/>
            <person name="Gnerre S."/>
            <person name="Godfrey J."/>
            <person name="Good R."/>
            <person name="Gotea V."/>
            <person name="Gravely B."/>
            <person name="Greenberg A.J."/>
            <person name="Griffiths-Jones S."/>
            <person name="Gross S."/>
            <person name="Guigo R."/>
            <person name="Gustafson E.A."/>
            <person name="Haerty W."/>
            <person name="Hahn M.W."/>
            <person name="Halligan D.L."/>
            <person name="Halpern A.L."/>
            <person name="Halter G.M."/>
            <person name="Han M.V."/>
            <person name="Heger A."/>
            <person name="Hillier L."/>
            <person name="Hinrichs A.S."/>
            <person name="Holmes I."/>
            <person name="Hoskins R.A."/>
            <person name="Hubisz M.J."/>
            <person name="Hultmark D."/>
            <person name="Huntley M.A."/>
            <person name="Jaffe D.B."/>
            <person name="Jagadeeshan S."/>
            <person name="Jeck W.R."/>
            <person name="Johnson J."/>
            <person name="Jones C.D."/>
            <person name="Jordan W.C."/>
            <person name="Karpen G.H."/>
            <person name="Kataoka E."/>
            <person name="Keightley P.D."/>
            <person name="Kheradpour P."/>
            <person name="Kirkness E.F."/>
            <person name="Koerich L.B."/>
            <person name="Kristiansen K."/>
            <person name="Kudrna D."/>
            <person name="Kulathinal R.J."/>
            <person name="Kumar S."/>
            <person name="Kwok R."/>
            <person name="Lander E."/>
            <person name="Langley C.H."/>
            <person name="Lapoint R."/>
            <person name="Lazzaro B.P."/>
            <person name="Lee S.J."/>
            <person name="Levesque L."/>
            <person name="Li R."/>
            <person name="Lin C.F."/>
            <person name="Lin M.F."/>
            <person name="Lindblad-Toh K."/>
            <person name="Llopart A."/>
            <person name="Long M."/>
            <person name="Low L."/>
            <person name="Lozovsky E."/>
            <person name="Lu J."/>
            <person name="Luo M."/>
            <person name="Machado C.A."/>
            <person name="Makalowski W."/>
            <person name="Marzo M."/>
            <person name="Matsuda M."/>
            <person name="Matzkin L."/>
            <person name="McAllister B."/>
            <person name="McBride C.S."/>
            <person name="McKernan B."/>
            <person name="McKernan K."/>
            <person name="Mendez-Lago M."/>
            <person name="Minx P."/>
            <person name="Mollenhauer M.U."/>
            <person name="Montooth K."/>
            <person name="Mount S.M."/>
            <person name="Mu X."/>
            <person name="Myers E."/>
            <person name="Negre B."/>
            <person name="Newfeld S."/>
            <person name="Nielsen R."/>
            <person name="Noor M.A."/>
            <person name="O'Grady P."/>
            <person name="Pachter L."/>
            <person name="Papaceit M."/>
            <person name="Parisi M.J."/>
            <person name="Parisi M."/>
            <person name="Parts L."/>
            <person name="Pedersen J.S."/>
            <person name="Pesole G."/>
            <person name="Phillippy A.M."/>
            <person name="Ponting C.P."/>
            <person name="Pop M."/>
            <person name="Porcelli D."/>
            <person name="Powell J.R."/>
            <person name="Prohaska S."/>
            <person name="Pruitt K."/>
            <person name="Puig M."/>
            <person name="Quesneville H."/>
            <person name="Ram K.R."/>
            <person name="Rand D."/>
            <person name="Rasmussen M.D."/>
            <person name="Reed L.K."/>
            <person name="Reenan R."/>
            <person name="Reily A."/>
            <person name="Remington K.A."/>
            <person name="Rieger T.T."/>
            <person name="Ritchie M.G."/>
            <person name="Robin C."/>
            <person name="Rogers Y.H."/>
            <person name="Rohde C."/>
            <person name="Rozas J."/>
            <person name="Rubenfield M.J."/>
            <person name="Ruiz A."/>
            <person name="Russo S."/>
            <person name="Salzberg S.L."/>
            <person name="Sanchez-Gracia A."/>
            <person name="Saranga D.J."/>
            <person name="Sato H."/>
            <person name="Schaeffer S.W."/>
            <person name="Schatz M.C."/>
            <person name="Schlenke T."/>
            <person name="Schwartz R."/>
            <person name="Segarra C."/>
            <person name="Singh R.S."/>
            <person name="Sirot L."/>
            <person name="Sirota M."/>
            <person name="Sisneros N.B."/>
            <person name="Smith C.D."/>
            <person name="Smith T.F."/>
            <person name="Spieth J."/>
            <person name="Stage D.E."/>
            <person name="Stark A."/>
            <person name="Stephan W."/>
            <person name="Strausberg R.L."/>
            <person name="Strempel S."/>
            <person name="Sturgill D."/>
            <person name="Sutton G."/>
            <person name="Sutton G.G."/>
            <person name="Tao W."/>
            <person name="Teichmann S."/>
            <person name="Tobari Y.N."/>
            <person name="Tomimura Y."/>
            <person name="Tsolas J.M."/>
            <person name="Valente V.L."/>
            <person name="Venter E."/>
            <person name="Venter J.C."/>
            <person name="Vicario S."/>
            <person name="Vieira F.G."/>
            <person name="Vilella A.J."/>
            <person name="Villasante A."/>
            <person name="Walenz B."/>
            <person name="Wang J."/>
            <person name="Wasserman M."/>
            <person name="Watts T."/>
            <person name="Wilson D."/>
            <person name="Wilson R.K."/>
            <person name="Wing R.A."/>
            <person name="Wolfner M.F."/>
            <person name="Wong A."/>
            <person name="Wong G.K."/>
            <person name="Wu C.I."/>
            <person name="Wu G."/>
            <person name="Yamamoto D."/>
            <person name="Yang H.P."/>
            <person name="Yang S.P."/>
            <person name="Yorke J.A."/>
            <person name="Yoshida K."/>
            <person name="Zdobnov E."/>
            <person name="Zhang P."/>
            <person name="Zhang Y."/>
            <person name="Zimin A.V."/>
            <person name="Baldwin J."/>
            <person name="Abdouelleil A."/>
            <person name="Abdulkadir J."/>
            <person name="Abebe A."/>
            <person name="Abera B."/>
            <person name="Abreu J."/>
            <person name="Acer S.C."/>
            <person name="Aftuck L."/>
            <person name="Alexander A."/>
            <person name="An P."/>
            <person name="Anderson E."/>
            <person name="Anderson S."/>
            <person name="Arachi H."/>
            <person name="Azer M."/>
            <person name="Bachantsang P."/>
            <person name="Barry A."/>
            <person name="Bayul T."/>
            <person name="Berlin A."/>
            <person name="Bessette D."/>
            <person name="Bloom T."/>
            <person name="Blye J."/>
            <person name="Boguslavskiy L."/>
            <person name="Bonnet C."/>
            <person name="Boukhgalter B."/>
            <person name="Bourzgui I."/>
            <person name="Brown A."/>
            <person name="Cahill P."/>
            <person name="Channer S."/>
            <person name="Cheshatsang Y."/>
            <person name="Chuda L."/>
            <person name="Citroen M."/>
            <person name="Collymore A."/>
            <person name="Cooke P."/>
            <person name="Costello M."/>
            <person name="D'Aco K."/>
            <person name="Daza R."/>
            <person name="De Haan G."/>
            <person name="DeGray S."/>
            <person name="DeMaso C."/>
            <person name="Dhargay N."/>
            <person name="Dooley K."/>
            <person name="Dooley E."/>
            <person name="Doricent M."/>
            <person name="Dorje P."/>
            <person name="Dorjee K."/>
            <person name="Dupes A."/>
            <person name="Elong R."/>
            <person name="Falk J."/>
            <person name="Farina A."/>
            <person name="Faro S."/>
            <person name="Ferguson D."/>
            <person name="Fisher S."/>
            <person name="Foley C.D."/>
            <person name="Franke A."/>
            <person name="Friedrich D."/>
            <person name="Gadbois L."/>
            <person name="Gearin G."/>
            <person name="Gearin C.R."/>
            <person name="Giannoukos G."/>
            <person name="Goode T."/>
            <person name="Graham J."/>
            <person name="Grandbois E."/>
            <person name="Grewal S."/>
            <person name="Gyaltsen K."/>
            <person name="Hafez N."/>
            <person name="Hagos B."/>
            <person name="Hall J."/>
            <person name="Henson C."/>
            <person name="Hollinger A."/>
            <person name="Honan T."/>
            <person name="Huard M.D."/>
            <person name="Hughes L."/>
            <person name="Hurhula B."/>
            <person name="Husby M.E."/>
            <person name="Kamat A."/>
            <person name="Kanga B."/>
            <person name="Kashin S."/>
            <person name="Khazanovich D."/>
            <person name="Kisner P."/>
            <person name="Lance K."/>
            <person name="Lara M."/>
            <person name="Lee W."/>
            <person name="Lennon N."/>
            <person name="Letendre F."/>
            <person name="LeVine R."/>
            <person name="Lipovsky A."/>
            <person name="Liu X."/>
            <person name="Liu J."/>
            <person name="Liu S."/>
            <person name="Lokyitsang T."/>
            <person name="Lokyitsang Y."/>
            <person name="Lubonja R."/>
            <person name="Lui A."/>
            <person name="MacDonald P."/>
            <person name="Magnisalis V."/>
            <person name="Maru K."/>
            <person name="Matthews C."/>
            <person name="McCusker W."/>
            <person name="McDonough S."/>
            <person name="Mehta T."/>
            <person name="Meldrim J."/>
            <person name="Meneus L."/>
            <person name="Mihai O."/>
            <person name="Mihalev A."/>
            <person name="Mihova T."/>
            <person name="Mittelman R."/>
            <person name="Mlenga V."/>
            <person name="Montmayeur A."/>
            <person name="Mulrain L."/>
            <person name="Navidi A."/>
            <person name="Naylor J."/>
            <person name="Negash T."/>
            <person name="Nguyen T."/>
            <person name="Nguyen N."/>
            <person name="Nicol R."/>
            <person name="Norbu C."/>
            <person name="Norbu N."/>
            <person name="Novod N."/>
            <person name="O'Neill B."/>
            <person name="Osman S."/>
            <person name="Markiewicz E."/>
            <person name="Oyono O.L."/>
            <person name="Patti C."/>
            <person name="Phunkhang P."/>
            <person name="Pierre F."/>
            <person name="Priest M."/>
            <person name="Raghuraman S."/>
            <person name="Rege F."/>
            <person name="Reyes R."/>
            <person name="Rise C."/>
            <person name="Rogov P."/>
            <person name="Ross K."/>
            <person name="Ryan E."/>
            <person name="Settipalli S."/>
            <person name="Shea T."/>
            <person name="Sherpa N."/>
            <person name="Shi L."/>
            <person name="Shih D."/>
            <person name="Sparrow T."/>
            <person name="Spaulding J."/>
            <person name="Stalker J."/>
            <person name="Stange-Thomann N."/>
            <person name="Stavropoulos S."/>
            <person name="Stone C."/>
            <person name="Strader C."/>
            <person name="Tesfaye S."/>
            <person name="Thomson T."/>
            <person name="Thoulutsang Y."/>
            <person name="Thoulutsang D."/>
            <person name="Topham K."/>
            <person name="Topping I."/>
            <person name="Tsamla T."/>
            <person name="Vassiliev H."/>
            <person name="Vo A."/>
            <person name="Wangchuk T."/>
            <person name="Wangdi T."/>
            <person name="Weiand M."/>
            <person name="Wilkinson J."/>
            <person name="Wilson A."/>
            <person name="Yadav S."/>
            <person name="Young G."/>
            <person name="Yu Q."/>
            <person name="Zembek L."/>
            <person name="Zhong D."/>
            <person name="Zimmer A."/>
            <person name="Zwirko Z."/>
            <person name="Jaffe D.B."/>
            <person name="Alvarez P."/>
            <person name="Brockman W."/>
            <person name="Butler J."/>
            <person name="Chin C."/>
            <person name="Gnerre S."/>
            <person name="Grabherr M."/>
            <person name="Kleber M."/>
            <person name="Mauceli E."/>
            <person name="MacCallum I."/>
        </authorList>
    </citation>
    <scope>NUCLEOTIDE SEQUENCE [LARGE SCALE GENOMIC DNA]</scope>
    <source>
        <strain evidence="12">MSH-3 / Tucson 14011-0111.49</strain>
    </source>
</reference>
<evidence type="ECO:0000313" key="11">
    <source>
        <dbReference type="EMBL" id="EDW30595.1"/>
    </source>
</evidence>
<dbReference type="PANTHER" id="PTHR46208">
    <property type="entry name" value="MITOCHONDRIAL IMPORT RECEPTOR SUBUNIT TOM70"/>
    <property type="match status" value="1"/>
</dbReference>
<dbReference type="eggNOG" id="KOG0547">
    <property type="taxonomic scope" value="Eukaryota"/>
</dbReference>
<keyword evidence="8" id="KW-0472">Membrane</keyword>
<dbReference type="Pfam" id="PF13432">
    <property type="entry name" value="TPR_16"/>
    <property type="match status" value="1"/>
</dbReference>
<evidence type="ECO:0000256" key="2">
    <source>
        <dbReference type="ARBA" id="ARBA00022692"/>
    </source>
</evidence>
<name>B4H2M8_DROPE</name>
<protein>
    <submittedName>
        <fullName evidence="11">GL26762</fullName>
    </submittedName>
</protein>
<evidence type="ECO:0000256" key="7">
    <source>
        <dbReference type="ARBA" id="ARBA00023128"/>
    </source>
</evidence>
<dbReference type="EMBL" id="CH479204">
    <property type="protein sequence ID" value="EDW30595.1"/>
    <property type="molecule type" value="Genomic_DNA"/>
</dbReference>
<dbReference type="InterPro" id="IPR019734">
    <property type="entry name" value="TPR_rpt"/>
</dbReference>
<dbReference type="OMA" id="DDITACC"/>
<dbReference type="PROSITE" id="PS50005">
    <property type="entry name" value="TPR"/>
    <property type="match status" value="1"/>
</dbReference>
<evidence type="ECO:0000256" key="10">
    <source>
        <dbReference type="PROSITE-ProRule" id="PRU00339"/>
    </source>
</evidence>
<dbReference type="HOGENOM" id="CLU_017516_2_0_1"/>
<dbReference type="GO" id="GO:0030150">
    <property type="term" value="P:protein import into mitochondrial matrix"/>
    <property type="evidence" value="ECO:0007669"/>
    <property type="project" value="TreeGrafter"/>
</dbReference>
<evidence type="ECO:0000256" key="8">
    <source>
        <dbReference type="ARBA" id="ARBA00023136"/>
    </source>
</evidence>
<dbReference type="Gene3D" id="1.25.40.10">
    <property type="entry name" value="Tetratricopeptide repeat domain"/>
    <property type="match status" value="2"/>
</dbReference>
<proteinExistence type="inferred from homology"/>
<evidence type="ECO:0000256" key="3">
    <source>
        <dbReference type="ARBA" id="ARBA00022737"/>
    </source>
</evidence>
<keyword evidence="6" id="KW-1133">Transmembrane helix</keyword>
<accession>B4H2M8</accession>
<evidence type="ECO:0000256" key="1">
    <source>
        <dbReference type="ARBA" id="ARBA00004572"/>
    </source>
</evidence>
<dbReference type="PANTHER" id="PTHR46208:SF1">
    <property type="entry name" value="MITOCHONDRIAL IMPORT RECEPTOR SUBUNIT TOM70"/>
    <property type="match status" value="1"/>
</dbReference>
<comment type="subcellular location">
    <subcellularLocation>
        <location evidence="1">Mitochondrion outer membrane</location>
        <topology evidence="1">Single-pass membrane protein</topology>
    </subcellularLocation>
</comment>
<dbReference type="Proteomes" id="UP000008744">
    <property type="component" value="Unassembled WGS sequence"/>
</dbReference>
<feature type="repeat" description="TPR" evidence="10">
    <location>
        <begin position="390"/>
        <end position="423"/>
    </location>
</feature>
<evidence type="ECO:0000256" key="6">
    <source>
        <dbReference type="ARBA" id="ARBA00022989"/>
    </source>
</evidence>
<dbReference type="GO" id="GO:0030943">
    <property type="term" value="F:mitochondrion targeting sequence binding"/>
    <property type="evidence" value="ECO:0007669"/>
    <property type="project" value="TreeGrafter"/>
</dbReference>
<dbReference type="InterPro" id="IPR011990">
    <property type="entry name" value="TPR-like_helical_dom_sf"/>
</dbReference>
<dbReference type="PhylomeDB" id="B4H2M8"/>
<dbReference type="STRING" id="7234.B4H2M8"/>
<dbReference type="Pfam" id="PF13181">
    <property type="entry name" value="TPR_8"/>
    <property type="match status" value="1"/>
</dbReference>
<keyword evidence="5 10" id="KW-0802">TPR repeat</keyword>
<dbReference type="SUPFAM" id="SSF48452">
    <property type="entry name" value="TPR-like"/>
    <property type="match status" value="2"/>
</dbReference>
<dbReference type="AlphaFoldDB" id="B4H2M8"/>
<keyword evidence="12" id="KW-1185">Reference proteome</keyword>
<sequence length="534" mass="59973">MAMILQGLQRLTAVKLEKWQIGVICSTPFVIGLMTIGARKILAAKSTPAQKLALSKEAMIHAAAGKTCYRNEKYKDAVLCYGKALDKCPKDQHTNMAMLLHSRAEAYEMLHKWDKVLEDCTESLAYCPHYFKAYARRARAHEALNNITDSLDDITACCILELFQNNHSIVFADRILQLTGRADAVEELASRAPIVPSLFCFDSYMRPFFADPLQTINVPPRSLVKTPNAFEIESPESSGYRLEALLMRGTFYLLSNAFKESKHDFGAIIDNPNAGATLCAYAYMRRATVNYYMNDKAAAVADFDAAEKIQPSNPDVYFQRALTQLPLDPAEALTQLKKTVALAPRHAVAVINMYYADYRASIIAGALSKKRMEVVMRSFEETIMEFPHCVECYNLMAQMLVDRQDFPKAQEYFVKALELEPSNSSVIVQHALMVLQWRGDKEMASEMLKQAIAANPHCQQAYETLGTIEVQRAHLKEAVELFDQAIRCCKSYDDLTHAFALRNASQAQINVTEKLGIDIKGMNESVQQHLSSLD</sequence>
<dbReference type="GO" id="GO:0008320">
    <property type="term" value="F:protein transmembrane transporter activity"/>
    <property type="evidence" value="ECO:0007669"/>
    <property type="project" value="TreeGrafter"/>
</dbReference>
<dbReference type="GO" id="GO:0005741">
    <property type="term" value="C:mitochondrial outer membrane"/>
    <property type="evidence" value="ECO:0007669"/>
    <property type="project" value="UniProtKB-SubCell"/>
</dbReference>
<keyword evidence="7" id="KW-0496">Mitochondrion</keyword>
<keyword evidence="3" id="KW-0677">Repeat</keyword>
<dbReference type="SMART" id="SM00028">
    <property type="entry name" value="TPR"/>
    <property type="match status" value="7"/>
</dbReference>
<gene>
    <name evidence="11" type="primary">Dper\GL26762</name>
    <name evidence="11" type="ORF">Dper_GL26762</name>
</gene>
<evidence type="ECO:0000256" key="4">
    <source>
        <dbReference type="ARBA" id="ARBA00022787"/>
    </source>
</evidence>
<comment type="similarity">
    <text evidence="9">Belongs to the Tom70 family.</text>
</comment>
<evidence type="ECO:0000313" key="12">
    <source>
        <dbReference type="Proteomes" id="UP000008744"/>
    </source>
</evidence>
<evidence type="ECO:0000256" key="9">
    <source>
        <dbReference type="ARBA" id="ARBA00038030"/>
    </source>
</evidence>
<keyword evidence="2" id="KW-0812">Transmembrane</keyword>
<dbReference type="SMR" id="B4H2M8"/>
<evidence type="ECO:0000256" key="5">
    <source>
        <dbReference type="ARBA" id="ARBA00022803"/>
    </source>
</evidence>
<dbReference type="GO" id="GO:0045039">
    <property type="term" value="P:protein insertion into mitochondrial inner membrane"/>
    <property type="evidence" value="ECO:0007669"/>
    <property type="project" value="TreeGrafter"/>
</dbReference>
<organism evidence="12">
    <name type="scientific">Drosophila persimilis</name>
    <name type="common">Fruit fly</name>
    <dbReference type="NCBI Taxonomy" id="7234"/>
    <lineage>
        <taxon>Eukaryota</taxon>
        <taxon>Metazoa</taxon>
        <taxon>Ecdysozoa</taxon>
        <taxon>Arthropoda</taxon>
        <taxon>Hexapoda</taxon>
        <taxon>Insecta</taxon>
        <taxon>Pterygota</taxon>
        <taxon>Neoptera</taxon>
        <taxon>Endopterygota</taxon>
        <taxon>Diptera</taxon>
        <taxon>Brachycera</taxon>
        <taxon>Muscomorpha</taxon>
        <taxon>Ephydroidea</taxon>
        <taxon>Drosophilidae</taxon>
        <taxon>Drosophila</taxon>
        <taxon>Sophophora</taxon>
    </lineage>
</organism>